<gene>
    <name evidence="1" type="ORF">CVT26_015921</name>
</gene>
<reference evidence="1 2" key="1">
    <citation type="journal article" date="2018" name="Evol. Lett.">
        <title>Horizontal gene cluster transfer increased hallucinogenic mushroom diversity.</title>
        <authorList>
            <person name="Reynolds H.T."/>
            <person name="Vijayakumar V."/>
            <person name="Gluck-Thaler E."/>
            <person name="Korotkin H.B."/>
            <person name="Matheny P.B."/>
            <person name="Slot J.C."/>
        </authorList>
    </citation>
    <scope>NUCLEOTIDE SEQUENCE [LARGE SCALE GENOMIC DNA]</scope>
    <source>
        <strain evidence="1 2">SRW20</strain>
    </source>
</reference>
<dbReference type="EMBL" id="NHYE01001414">
    <property type="protein sequence ID" value="PPQ95781.1"/>
    <property type="molecule type" value="Genomic_DNA"/>
</dbReference>
<dbReference type="AlphaFoldDB" id="A0A409XYI2"/>
<evidence type="ECO:0000313" key="2">
    <source>
        <dbReference type="Proteomes" id="UP000284706"/>
    </source>
</evidence>
<name>A0A409XYI2_9AGAR</name>
<sequence length="927" mass="104348">MAISFLDVPSEVLRKIALFAVLASPLGAPKELRSLLLTCRAMSHHLSPPNAVRLYFVIFASKFDARGPLYRLGVDVVREHAALEMRRRFSAIQIFKRRQLDDPALTEALWIAYLMVEDSDTSQKNVKQLLSAGVPTFLDRYLRFNLKDGPTDSKGWPVLTEQLSLAIALSWTLASQRVMSYEPSDNCLEMMHLLRPVVFAAFRYSIFRTPEEVLYLGRNSLSTGATIESTTPYPPSVLPPQEIQYFGGVRRKAQPPFAALFATLLYFVRMELRTPLIVPNHIKCQTREEANQRGLTGLCADDIRHFHTHCRTRFADFPGIDFGIQTTLGKSPDIILCQPSFYKTGTIAGQWQGSEICPDIQEYTEWRSPGAIPGDFVKDYRRPLYITLEEHYTCDSRSAVPLDDAGNGSRNAWLPSDVLAKKADDGMEFCHSDGSFRTIYQTWRRGQSPPPDPHQVADVIITGTTDDPYLRAWGGYTQVLGRVRMKDGLVVLVQRNPVGSADTGSRMLRGYDSIARKGCDDQLSVGDMLSTTYVMMLENEEKNRLQLVEYGQMNRWIHDYWFDNHGMSHAIYNIRSGTWPKDSTEAALGMWLFWFLLRTDDYEPNVNDGVESPMSILKAMALGAHKYPLTTTPWVEFKPTSEASLRTTLYGEPVDLTPPPLATPAILSFLALVNKRRSIPLPPSEYPSPQPPDEWSSEWGRCFGKSTGDITECFRPGSIEGVWEGFFTYTEFTAYAAMLAGASPTIIQKGVVGRHQQTWKLREHHLLSTDHSDSDSGIGMDTDDVTALRGGDPLRSYFPTGTQLREHKDGLTVQDSDSTEVRRYHRTSALPSLENATDEQKPRVKDIILTGEGHSAWGQFNLVGRIRPCDGFISLSKDYVDGDRGKWLYRGYLVGNANGNLAGRWRDTLSPADVPGYEGCFFMSRRR</sequence>
<accession>A0A409XYI2</accession>
<dbReference type="STRING" id="231916.A0A409XYI2"/>
<proteinExistence type="predicted"/>
<organism evidence="1 2">
    <name type="scientific">Gymnopilus dilepis</name>
    <dbReference type="NCBI Taxonomy" id="231916"/>
    <lineage>
        <taxon>Eukaryota</taxon>
        <taxon>Fungi</taxon>
        <taxon>Dikarya</taxon>
        <taxon>Basidiomycota</taxon>
        <taxon>Agaricomycotina</taxon>
        <taxon>Agaricomycetes</taxon>
        <taxon>Agaricomycetidae</taxon>
        <taxon>Agaricales</taxon>
        <taxon>Agaricineae</taxon>
        <taxon>Hymenogastraceae</taxon>
        <taxon>Gymnopilus</taxon>
    </lineage>
</organism>
<keyword evidence="2" id="KW-1185">Reference proteome</keyword>
<evidence type="ECO:0008006" key="3">
    <source>
        <dbReference type="Google" id="ProtNLM"/>
    </source>
</evidence>
<dbReference type="Proteomes" id="UP000284706">
    <property type="component" value="Unassembled WGS sequence"/>
</dbReference>
<evidence type="ECO:0000313" key="1">
    <source>
        <dbReference type="EMBL" id="PPQ95781.1"/>
    </source>
</evidence>
<dbReference type="OrthoDB" id="5595695at2759"/>
<comment type="caution">
    <text evidence="1">The sequence shown here is derived from an EMBL/GenBank/DDBJ whole genome shotgun (WGS) entry which is preliminary data.</text>
</comment>
<protein>
    <recommendedName>
        <fullName evidence="3">F-box domain-containing protein</fullName>
    </recommendedName>
</protein>
<dbReference type="InParanoid" id="A0A409XYI2"/>